<feature type="transmembrane region" description="Helical" evidence="1">
    <location>
        <begin position="6"/>
        <end position="30"/>
    </location>
</feature>
<protein>
    <recommendedName>
        <fullName evidence="4">G-protein coupled receptors family 1 profile domain-containing protein</fullName>
    </recommendedName>
</protein>
<dbReference type="AlphaFoldDB" id="A0A137NUW4"/>
<accession>A0A137NUW4</accession>
<keyword evidence="3" id="KW-1185">Reference proteome</keyword>
<keyword evidence="1" id="KW-0812">Transmembrane</keyword>
<organism evidence="2 3">
    <name type="scientific">Conidiobolus coronatus (strain ATCC 28846 / CBS 209.66 / NRRL 28638)</name>
    <name type="common">Delacroixia coronata</name>
    <dbReference type="NCBI Taxonomy" id="796925"/>
    <lineage>
        <taxon>Eukaryota</taxon>
        <taxon>Fungi</taxon>
        <taxon>Fungi incertae sedis</taxon>
        <taxon>Zoopagomycota</taxon>
        <taxon>Entomophthoromycotina</taxon>
        <taxon>Entomophthoromycetes</taxon>
        <taxon>Entomophthorales</taxon>
        <taxon>Ancylistaceae</taxon>
        <taxon>Conidiobolus</taxon>
    </lineage>
</organism>
<feature type="transmembrane region" description="Helical" evidence="1">
    <location>
        <begin position="215"/>
        <end position="237"/>
    </location>
</feature>
<dbReference type="Proteomes" id="UP000070444">
    <property type="component" value="Unassembled WGS sequence"/>
</dbReference>
<evidence type="ECO:0000256" key="1">
    <source>
        <dbReference type="SAM" id="Phobius"/>
    </source>
</evidence>
<dbReference type="EMBL" id="KQ964724">
    <property type="protein sequence ID" value="KXN66451.1"/>
    <property type="molecule type" value="Genomic_DNA"/>
</dbReference>
<dbReference type="Gene3D" id="1.20.1070.10">
    <property type="entry name" value="Rhodopsin 7-helix transmembrane proteins"/>
    <property type="match status" value="1"/>
</dbReference>
<keyword evidence="1" id="KW-0472">Membrane</keyword>
<feature type="transmembrane region" description="Helical" evidence="1">
    <location>
        <begin position="151"/>
        <end position="176"/>
    </location>
</feature>
<keyword evidence="1" id="KW-1133">Transmembrane helix</keyword>
<evidence type="ECO:0000313" key="2">
    <source>
        <dbReference type="EMBL" id="KXN66451.1"/>
    </source>
</evidence>
<name>A0A137NUW4_CONC2</name>
<evidence type="ECO:0008006" key="4">
    <source>
        <dbReference type="Google" id="ProtNLM"/>
    </source>
</evidence>
<sequence length="288" mass="31690">MLVSTVFAFIGLSCSCILILALIVFAIVDLKSVNRVTIRLVTGVAISDLLNHTSSILGLGTKKYLGTPYCESLAAVITLDRHLYAFTNIAISYHLYRAIVMLKKPSFKAELIVWSVLLVVIASFMIVYHFLGVFNGTKNKKSCNPGSNNPAITKTVFGLIGFFNLLAIASGVYATITCHRSLDRWIETYSDKQFADPSEQARFKAVKLKATKRSFLYPLSAVITLSSEVVLCAWMVVGNPPLIMFTINSNMMGFKGILTLIAFCMDQAVWGSAKATYKKLSDIKLQSV</sequence>
<reference evidence="2 3" key="1">
    <citation type="journal article" date="2015" name="Genome Biol. Evol.">
        <title>Phylogenomic analyses indicate that early fungi evolved digesting cell walls of algal ancestors of land plants.</title>
        <authorList>
            <person name="Chang Y."/>
            <person name="Wang S."/>
            <person name="Sekimoto S."/>
            <person name="Aerts A.L."/>
            <person name="Choi C."/>
            <person name="Clum A."/>
            <person name="LaButti K.M."/>
            <person name="Lindquist E.A."/>
            <person name="Yee Ngan C."/>
            <person name="Ohm R.A."/>
            <person name="Salamov A.A."/>
            <person name="Grigoriev I.V."/>
            <person name="Spatafora J.W."/>
            <person name="Berbee M.L."/>
        </authorList>
    </citation>
    <scope>NUCLEOTIDE SEQUENCE [LARGE SCALE GENOMIC DNA]</scope>
    <source>
        <strain evidence="2 3">NRRL 28638</strain>
    </source>
</reference>
<evidence type="ECO:0000313" key="3">
    <source>
        <dbReference type="Proteomes" id="UP000070444"/>
    </source>
</evidence>
<proteinExistence type="predicted"/>
<feature type="transmembrane region" description="Helical" evidence="1">
    <location>
        <begin position="111"/>
        <end position="131"/>
    </location>
</feature>
<gene>
    <name evidence="2" type="ORF">CONCODRAFT_11706</name>
</gene>